<reference evidence="5" key="1">
    <citation type="journal article" date="2019" name="Int. J. Syst. Evol. Microbiol.">
        <title>The Global Catalogue of Microorganisms (GCM) 10K type strain sequencing project: providing services to taxonomists for standard genome sequencing and annotation.</title>
        <authorList>
            <consortium name="The Broad Institute Genomics Platform"/>
            <consortium name="The Broad Institute Genome Sequencing Center for Infectious Disease"/>
            <person name="Wu L."/>
            <person name="Ma J."/>
        </authorList>
    </citation>
    <scope>NUCLEOTIDE SEQUENCE [LARGE SCALE GENOMIC DNA]</scope>
    <source>
        <strain evidence="5">JCM 17983</strain>
    </source>
</reference>
<accession>A0ABP9EEQ0</accession>
<dbReference type="Gene3D" id="2.40.50.90">
    <property type="match status" value="1"/>
</dbReference>
<gene>
    <name evidence="4" type="ORF">GCM10023203_27040</name>
</gene>
<feature type="compositionally biased region" description="Low complexity" evidence="1">
    <location>
        <begin position="26"/>
        <end position="67"/>
    </location>
</feature>
<evidence type="ECO:0000256" key="2">
    <source>
        <dbReference type="SAM" id="SignalP"/>
    </source>
</evidence>
<evidence type="ECO:0000256" key="1">
    <source>
        <dbReference type="SAM" id="MobiDB-lite"/>
    </source>
</evidence>
<evidence type="ECO:0000313" key="5">
    <source>
        <dbReference type="Proteomes" id="UP001500457"/>
    </source>
</evidence>
<keyword evidence="2" id="KW-0732">Signal</keyword>
<dbReference type="RefSeq" id="WP_274232923.1">
    <property type="nucleotide sequence ID" value="NZ_BAABHQ010000006.1"/>
</dbReference>
<dbReference type="EMBL" id="BAABHQ010000006">
    <property type="protein sequence ID" value="GAA4875469.1"/>
    <property type="molecule type" value="Genomic_DNA"/>
</dbReference>
<dbReference type="InterPro" id="IPR035437">
    <property type="entry name" value="SNase_OB-fold_sf"/>
</dbReference>
<feature type="signal peptide" evidence="2">
    <location>
        <begin position="1"/>
        <end position="24"/>
    </location>
</feature>
<feature type="domain" description="TNase-like" evidence="3">
    <location>
        <begin position="67"/>
        <end position="181"/>
    </location>
</feature>
<dbReference type="InterPro" id="IPR016071">
    <property type="entry name" value="Staphylococal_nuclease_OB-fold"/>
</dbReference>
<feature type="chain" id="PRO_5045077976" description="TNase-like domain-containing protein" evidence="2">
    <location>
        <begin position="25"/>
        <end position="230"/>
    </location>
</feature>
<keyword evidence="5" id="KW-1185">Reference proteome</keyword>
<name>A0ABP9EEQ0_9PSEU</name>
<proteinExistence type="predicted"/>
<sequence length="230" mass="23694">MRQAHVWLGIAAGVVVLVAAVDLASGTSTPTPASSSSVTATTTTTTTTTTTQPPTSTAAPITSSTPAGDTATVIDVVDGDTIEVAGGERVRLLGIDACEMGTRGGREAKDLLEGFVSSGQVRLIADGARDRDGNGRLLRRVETSPGGSDLGELLIIYPTVGVYEGRNDATPEYLAGLRASDQGERRCAGTPTTTSSSSGSDDEVEIEDDDDRGLPDGALTGGYCARKWWC</sequence>
<protein>
    <recommendedName>
        <fullName evidence="3">TNase-like domain-containing protein</fullName>
    </recommendedName>
</protein>
<dbReference type="SUPFAM" id="SSF50199">
    <property type="entry name" value="Staphylococcal nuclease"/>
    <property type="match status" value="1"/>
</dbReference>
<comment type="caution">
    <text evidence="4">The sequence shown here is derived from an EMBL/GenBank/DDBJ whole genome shotgun (WGS) entry which is preliminary data.</text>
</comment>
<feature type="region of interest" description="Disordered" evidence="1">
    <location>
        <begin position="180"/>
        <end position="219"/>
    </location>
</feature>
<dbReference type="Proteomes" id="UP001500457">
    <property type="component" value="Unassembled WGS sequence"/>
</dbReference>
<dbReference type="SMART" id="SM00318">
    <property type="entry name" value="SNc"/>
    <property type="match status" value="1"/>
</dbReference>
<feature type="compositionally biased region" description="Acidic residues" evidence="1">
    <location>
        <begin position="200"/>
        <end position="211"/>
    </location>
</feature>
<organism evidence="4 5">
    <name type="scientific">Actinomycetospora straminea</name>
    <dbReference type="NCBI Taxonomy" id="663607"/>
    <lineage>
        <taxon>Bacteria</taxon>
        <taxon>Bacillati</taxon>
        <taxon>Actinomycetota</taxon>
        <taxon>Actinomycetes</taxon>
        <taxon>Pseudonocardiales</taxon>
        <taxon>Pseudonocardiaceae</taxon>
        <taxon>Actinomycetospora</taxon>
    </lineage>
</organism>
<feature type="region of interest" description="Disordered" evidence="1">
    <location>
        <begin position="26"/>
        <end position="69"/>
    </location>
</feature>
<evidence type="ECO:0000313" key="4">
    <source>
        <dbReference type="EMBL" id="GAA4875469.1"/>
    </source>
</evidence>
<evidence type="ECO:0000259" key="3">
    <source>
        <dbReference type="SMART" id="SM00318"/>
    </source>
</evidence>